<sequence>MQKEPQEILESLDRLEQDVYTTIIELKIADSTEIAKVLEVDEWDVMLAIMTLGEVGLVKPGLTASIRIPPHNFRAYRPGYDDPSDYVEEWICEALGARKTSHMTKSHDGVLEANDEIIRIEIKYAYESGNRLTFNNLKPTGLYHFAIMPFWLNGEDPKTYSPYTCTGIYILSKETLVERLIDRTNKVQLTARQIPQMDPVRYTLEDFIHWGKDPFHFLREIVLENEKLLEINKNIRLWD</sequence>
<dbReference type="Proteomes" id="UP000244240">
    <property type="component" value="Unassembled WGS sequence"/>
</dbReference>
<reference evidence="1 2" key="1">
    <citation type="submission" date="2018-04" db="EMBL/GenBank/DDBJ databases">
        <title>Genomic Encyclopedia of Archaeal and Bacterial Type Strains, Phase II (KMG-II): from individual species to whole genera.</title>
        <authorList>
            <person name="Goeker M."/>
        </authorList>
    </citation>
    <scope>NUCLEOTIDE SEQUENCE [LARGE SCALE GENOMIC DNA]</scope>
    <source>
        <strain evidence="1 2">DSM 45787</strain>
    </source>
</reference>
<gene>
    <name evidence="1" type="ORF">C8P63_11124</name>
</gene>
<dbReference type="AlphaFoldDB" id="A0A2T6BU56"/>
<name>A0A2T6BU56_9BACL</name>
<evidence type="ECO:0000313" key="2">
    <source>
        <dbReference type="Proteomes" id="UP000244240"/>
    </source>
</evidence>
<dbReference type="RefSeq" id="WP_108023373.1">
    <property type="nucleotide sequence ID" value="NZ_QBKR01000011.1"/>
</dbReference>
<keyword evidence="2" id="KW-1185">Reference proteome</keyword>
<accession>A0A2T6BU56</accession>
<dbReference type="EMBL" id="QBKR01000011">
    <property type="protein sequence ID" value="PTX59593.1"/>
    <property type="molecule type" value="Genomic_DNA"/>
</dbReference>
<comment type="caution">
    <text evidence="1">The sequence shown here is derived from an EMBL/GenBank/DDBJ whole genome shotgun (WGS) entry which is preliminary data.</text>
</comment>
<evidence type="ECO:0000313" key="1">
    <source>
        <dbReference type="EMBL" id="PTX59593.1"/>
    </source>
</evidence>
<protein>
    <submittedName>
        <fullName evidence="1">Uncharacterized protein</fullName>
    </submittedName>
</protein>
<proteinExistence type="predicted"/>
<organism evidence="1 2">
    <name type="scientific">Melghirimyces profundicolus</name>
    <dbReference type="NCBI Taxonomy" id="1242148"/>
    <lineage>
        <taxon>Bacteria</taxon>
        <taxon>Bacillati</taxon>
        <taxon>Bacillota</taxon>
        <taxon>Bacilli</taxon>
        <taxon>Bacillales</taxon>
        <taxon>Thermoactinomycetaceae</taxon>
        <taxon>Melghirimyces</taxon>
    </lineage>
</organism>